<dbReference type="InterPro" id="IPR029056">
    <property type="entry name" value="Ribokinase-like"/>
</dbReference>
<dbReference type="AlphaFoldDB" id="A0A2S8S504"/>
<dbReference type="GO" id="GO:0005524">
    <property type="term" value="F:ATP binding"/>
    <property type="evidence" value="ECO:0007669"/>
    <property type="project" value="UniProtKB-KW"/>
</dbReference>
<evidence type="ECO:0000256" key="5">
    <source>
        <dbReference type="ARBA" id="ARBA00022840"/>
    </source>
</evidence>
<keyword evidence="4 8" id="KW-0418">Kinase</keyword>
<dbReference type="Gene3D" id="3.40.1190.20">
    <property type="match status" value="1"/>
</dbReference>
<keyword evidence="3" id="KW-0547">Nucleotide-binding</keyword>
<feature type="domain" description="Carbohydrate kinase PfkB" evidence="6">
    <location>
        <begin position="7"/>
        <end position="327"/>
    </location>
</feature>
<protein>
    <submittedName>
        <fullName evidence="8">5-dehydro-2-deoxygluconokinase</fullName>
    </submittedName>
</protein>
<feature type="domain" description="DUF2090" evidence="7">
    <location>
        <begin position="330"/>
        <end position="638"/>
    </location>
</feature>
<dbReference type="Gene3D" id="2.20.150.10">
    <property type="entry name" value="putative 5-dehydro-2- deoxygluconokinase"/>
    <property type="match status" value="1"/>
</dbReference>
<comment type="similarity">
    <text evidence="1">Belongs to the carbohydrate kinase PfkB family.</text>
</comment>
<dbReference type="InterPro" id="IPR023314">
    <property type="entry name" value="Myo_inos_IolC-like_sf"/>
</dbReference>
<keyword evidence="2" id="KW-0808">Transferase</keyword>
<dbReference type="InterPro" id="IPR011611">
    <property type="entry name" value="PfkB_dom"/>
</dbReference>
<dbReference type="CDD" id="cd01166">
    <property type="entry name" value="KdgK"/>
    <property type="match status" value="1"/>
</dbReference>
<keyword evidence="9" id="KW-1185">Reference proteome</keyword>
<evidence type="ECO:0000259" key="7">
    <source>
        <dbReference type="Pfam" id="PF09863"/>
    </source>
</evidence>
<dbReference type="Pfam" id="PF09863">
    <property type="entry name" value="DUF2090"/>
    <property type="match status" value="1"/>
</dbReference>
<evidence type="ECO:0000256" key="2">
    <source>
        <dbReference type="ARBA" id="ARBA00022679"/>
    </source>
</evidence>
<evidence type="ECO:0000256" key="3">
    <source>
        <dbReference type="ARBA" id="ARBA00022741"/>
    </source>
</evidence>
<dbReference type="GO" id="GO:0016301">
    <property type="term" value="F:kinase activity"/>
    <property type="evidence" value="ECO:0007669"/>
    <property type="project" value="UniProtKB-KW"/>
</dbReference>
<dbReference type="InterPro" id="IPR018659">
    <property type="entry name" value="DUF2090"/>
</dbReference>
<evidence type="ECO:0000256" key="1">
    <source>
        <dbReference type="ARBA" id="ARBA00010688"/>
    </source>
</evidence>
<dbReference type="PROSITE" id="PS00584">
    <property type="entry name" value="PFKB_KINASES_2"/>
    <property type="match status" value="1"/>
</dbReference>
<dbReference type="EMBL" id="PVEP01000006">
    <property type="protein sequence ID" value="PQV55891.1"/>
    <property type="molecule type" value="Genomic_DNA"/>
</dbReference>
<comment type="caution">
    <text evidence="8">The sequence shown here is derived from an EMBL/GenBank/DDBJ whole genome shotgun (WGS) entry which is preliminary data.</text>
</comment>
<dbReference type="SUPFAM" id="SSF51569">
    <property type="entry name" value="Aldolase"/>
    <property type="match status" value="1"/>
</dbReference>
<dbReference type="Gene3D" id="3.20.20.70">
    <property type="entry name" value="Aldolase class I"/>
    <property type="match status" value="1"/>
</dbReference>
<dbReference type="SUPFAM" id="SSF53613">
    <property type="entry name" value="Ribokinase-like"/>
    <property type="match status" value="1"/>
</dbReference>
<dbReference type="InterPro" id="IPR050306">
    <property type="entry name" value="PfkB_Carbo_kinase"/>
</dbReference>
<evidence type="ECO:0000313" key="8">
    <source>
        <dbReference type="EMBL" id="PQV55891.1"/>
    </source>
</evidence>
<dbReference type="OrthoDB" id="9792663at2"/>
<accession>A0A2S8S504</accession>
<reference evidence="8 9" key="1">
    <citation type="submission" date="2018-02" db="EMBL/GenBank/DDBJ databases">
        <title>Genomic Encyclopedia of Archaeal and Bacterial Type Strains, Phase II (KMG-II): from individual species to whole genera.</title>
        <authorList>
            <person name="Goeker M."/>
        </authorList>
    </citation>
    <scope>NUCLEOTIDE SEQUENCE [LARGE SCALE GENOMIC DNA]</scope>
    <source>
        <strain evidence="8 9">DSM 18921</strain>
    </source>
</reference>
<proteinExistence type="inferred from homology"/>
<dbReference type="Pfam" id="PF00294">
    <property type="entry name" value="PfkB"/>
    <property type="match status" value="1"/>
</dbReference>
<dbReference type="NCBIfam" id="TIGR04382">
    <property type="entry name" value="myo_inos_iolC_N"/>
    <property type="match status" value="1"/>
</dbReference>
<organism evidence="8 9">
    <name type="scientific">Albidovulum denitrificans</name>
    <dbReference type="NCBI Taxonomy" id="404881"/>
    <lineage>
        <taxon>Bacteria</taxon>
        <taxon>Pseudomonadati</taxon>
        <taxon>Pseudomonadota</taxon>
        <taxon>Alphaproteobacteria</taxon>
        <taxon>Rhodobacterales</taxon>
        <taxon>Paracoccaceae</taxon>
        <taxon>Albidovulum</taxon>
    </lineage>
</organism>
<dbReference type="InterPro" id="IPR030830">
    <property type="entry name" value="Myo_inos_IolC"/>
</dbReference>
<keyword evidence="5" id="KW-0067">ATP-binding</keyword>
<evidence type="ECO:0000313" key="9">
    <source>
        <dbReference type="Proteomes" id="UP000238338"/>
    </source>
</evidence>
<sequence length="647" mass="69716">MTDKTLDIITIGRASVDLYGAQVGGRLEDMGSFEKYIGGSPTNIACGAARLGLRAGLITRVGDEHMGRFILEQLAREGVSTDGVVTDPDRLTALAILGIRDEDQFPLIFYRENCADMALDEGDIDEGFIASSRAVVVTGTHLSHPRTEAAVLKALDLARKHGLRTALDIDYRPNLWGVAGHGDGESRFVESGAVTAKLLSTLHYFDLIVGTEEEFHIAGGSTDTLAALRAVREVSGATLVCKRGAKGAVAIAGAIPASLDDGQTGPGFPIEVFNVLGAGDGFFAGLLKGWMAADDPFAADWPRALTYANACGAFAVSRHGCTPSYPTEAELDFFLRRGVQRPDLRNDAELEQIHWATTRHTRNGGDWSTLRTFAFDHRLQLEEMEGYTPAKGGAFKELCLDAALAVQRGRVGYGILCDNRIGRRALHRASGTGLWIGRPCELPGSRPVATEAELGPDCGGLGEWARENVVKFLVFCHPDDSEDMRAAQERVVKRLFTAARRNRLEFLLEVIPSKVGPVTADTTAALIRRFYQIGVYPDWWKLEPMADAAGWAAAVAAIEENDPNTRGIVVLGLDAPEDRLAASFAVAAGFDLVRGFAVGRTIFGDAARAWLKGEMANADAVAEMTGRFERLCAIWDSARAAHSGRKG</sequence>
<evidence type="ECO:0000256" key="4">
    <source>
        <dbReference type="ARBA" id="ARBA00022777"/>
    </source>
</evidence>
<evidence type="ECO:0000259" key="6">
    <source>
        <dbReference type="Pfam" id="PF00294"/>
    </source>
</evidence>
<dbReference type="InterPro" id="IPR013785">
    <property type="entry name" value="Aldolase_TIM"/>
</dbReference>
<dbReference type="PANTHER" id="PTHR43085:SF49">
    <property type="entry name" value="5-DEHYDRO-2-DEOXYGLUCONOKINASE"/>
    <property type="match status" value="1"/>
</dbReference>
<dbReference type="Proteomes" id="UP000238338">
    <property type="component" value="Unassembled WGS sequence"/>
</dbReference>
<dbReference type="RefSeq" id="WP_105515367.1">
    <property type="nucleotide sequence ID" value="NZ_PVEP01000006.1"/>
</dbReference>
<name>A0A2S8S504_9RHOB</name>
<dbReference type="InterPro" id="IPR002173">
    <property type="entry name" value="Carboh/pur_kinase_PfkB_CS"/>
</dbReference>
<dbReference type="PANTHER" id="PTHR43085">
    <property type="entry name" value="HEXOKINASE FAMILY MEMBER"/>
    <property type="match status" value="1"/>
</dbReference>
<gene>
    <name evidence="8" type="ORF">LX70_02776</name>
</gene>